<evidence type="ECO:0000313" key="3">
    <source>
        <dbReference type="EMBL" id="GFU29492.1"/>
    </source>
</evidence>
<keyword evidence="4" id="KW-1185">Reference proteome</keyword>
<dbReference type="AlphaFoldDB" id="A0A8X6JRL0"/>
<dbReference type="EMBL" id="BMAW01116914">
    <property type="protein sequence ID" value="GFT72719.1"/>
    <property type="molecule type" value="Genomic_DNA"/>
</dbReference>
<dbReference type="EMBL" id="BMAW01092414">
    <property type="protein sequence ID" value="GFS54712.1"/>
    <property type="molecule type" value="Genomic_DNA"/>
</dbReference>
<proteinExistence type="predicted"/>
<accession>A0A8X6JRL0</accession>
<dbReference type="EMBL" id="BMAW01082499">
    <property type="protein sequence ID" value="GFU29492.1"/>
    <property type="molecule type" value="Genomic_DNA"/>
</dbReference>
<sequence>MIVFIIISSAFFFHSEFEKEFDEKNLIQWNSSSSNEDTFLDSKSEVLWSREKNEIFCENDFFRGFHDSFSDLTDRTNSSCSWHNDDFDMNSSIKVKASLEAIEDALYEEKQSNLISKTVFQECCEWARKFSYF</sequence>
<gene>
    <name evidence="1" type="primary">NCL1_49006</name>
    <name evidence="1" type="ORF">NPIL_298481</name>
    <name evidence="2" type="ORF">NPIL_501021</name>
    <name evidence="3" type="ORF">NPIL_645911</name>
</gene>
<feature type="non-terminal residue" evidence="1">
    <location>
        <position position="133"/>
    </location>
</feature>
<evidence type="ECO:0000313" key="1">
    <source>
        <dbReference type="EMBL" id="GFS54712.1"/>
    </source>
</evidence>
<evidence type="ECO:0000313" key="4">
    <source>
        <dbReference type="Proteomes" id="UP000887013"/>
    </source>
</evidence>
<name>A0A8X6JRL0_NEPPI</name>
<protein>
    <submittedName>
        <fullName evidence="1">Uncharacterized protein</fullName>
    </submittedName>
</protein>
<reference evidence="1" key="1">
    <citation type="submission" date="2020-08" db="EMBL/GenBank/DDBJ databases">
        <title>Multicomponent nature underlies the extraordinary mechanical properties of spider dragline silk.</title>
        <authorList>
            <person name="Kono N."/>
            <person name="Nakamura H."/>
            <person name="Mori M."/>
            <person name="Yoshida Y."/>
            <person name="Ohtoshi R."/>
            <person name="Malay A.D."/>
            <person name="Moran D.A.P."/>
            <person name="Tomita M."/>
            <person name="Numata K."/>
            <person name="Arakawa K."/>
        </authorList>
    </citation>
    <scope>NUCLEOTIDE SEQUENCE</scope>
</reference>
<dbReference type="OrthoDB" id="6413124at2759"/>
<evidence type="ECO:0000313" key="2">
    <source>
        <dbReference type="EMBL" id="GFT72719.1"/>
    </source>
</evidence>
<comment type="caution">
    <text evidence="1">The sequence shown here is derived from an EMBL/GenBank/DDBJ whole genome shotgun (WGS) entry which is preliminary data.</text>
</comment>
<dbReference type="Proteomes" id="UP000887013">
    <property type="component" value="Unassembled WGS sequence"/>
</dbReference>
<organism evidence="1 4">
    <name type="scientific">Nephila pilipes</name>
    <name type="common">Giant wood spider</name>
    <name type="synonym">Nephila maculata</name>
    <dbReference type="NCBI Taxonomy" id="299642"/>
    <lineage>
        <taxon>Eukaryota</taxon>
        <taxon>Metazoa</taxon>
        <taxon>Ecdysozoa</taxon>
        <taxon>Arthropoda</taxon>
        <taxon>Chelicerata</taxon>
        <taxon>Arachnida</taxon>
        <taxon>Araneae</taxon>
        <taxon>Araneomorphae</taxon>
        <taxon>Entelegynae</taxon>
        <taxon>Araneoidea</taxon>
        <taxon>Nephilidae</taxon>
        <taxon>Nephila</taxon>
    </lineage>
</organism>